<name>A0A6P1MJI5_9FIRM</name>
<reference evidence="2 3" key="1">
    <citation type="submission" date="2020-01" db="EMBL/GenBank/DDBJ databases">
        <title>Genomic analysis of Aminipila sp. CBA3637.</title>
        <authorList>
            <person name="Kim Y.B."/>
            <person name="Roh S.W."/>
        </authorList>
    </citation>
    <scope>NUCLEOTIDE SEQUENCE [LARGE SCALE GENOMIC DNA]</scope>
    <source>
        <strain evidence="2 3">CBA3637</strain>
    </source>
</reference>
<evidence type="ECO:0000256" key="1">
    <source>
        <dbReference type="SAM" id="Phobius"/>
    </source>
</evidence>
<evidence type="ECO:0000313" key="3">
    <source>
        <dbReference type="Proteomes" id="UP000463883"/>
    </source>
</evidence>
<dbReference type="AlphaFoldDB" id="A0A6P1MJI5"/>
<accession>A0A6P1MJI5</accession>
<gene>
    <name evidence="2" type="ORF">Ami3637_04730</name>
</gene>
<dbReference type="Proteomes" id="UP000463883">
    <property type="component" value="Chromosome"/>
</dbReference>
<evidence type="ECO:0008006" key="4">
    <source>
        <dbReference type="Google" id="ProtNLM"/>
    </source>
</evidence>
<dbReference type="KEGG" id="amic:Ami3637_04730"/>
<keyword evidence="1" id="KW-0812">Transmembrane</keyword>
<feature type="transmembrane region" description="Helical" evidence="1">
    <location>
        <begin position="48"/>
        <end position="76"/>
    </location>
</feature>
<protein>
    <recommendedName>
        <fullName evidence="4">DUF4190 domain-containing protein</fullName>
    </recommendedName>
</protein>
<evidence type="ECO:0000313" key="2">
    <source>
        <dbReference type="EMBL" id="QHI73901.1"/>
    </source>
</evidence>
<keyword evidence="1" id="KW-0472">Membrane</keyword>
<proteinExistence type="predicted"/>
<organism evidence="2 3">
    <name type="scientific">Aminipila terrae</name>
    <dbReference type="NCBI Taxonomy" id="2697030"/>
    <lineage>
        <taxon>Bacteria</taxon>
        <taxon>Bacillati</taxon>
        <taxon>Bacillota</taxon>
        <taxon>Clostridia</taxon>
        <taxon>Peptostreptococcales</taxon>
        <taxon>Anaerovoracaceae</taxon>
        <taxon>Aminipila</taxon>
    </lineage>
</organism>
<keyword evidence="3" id="KW-1185">Reference proteome</keyword>
<dbReference type="EMBL" id="CP047591">
    <property type="protein sequence ID" value="QHI73901.1"/>
    <property type="molecule type" value="Genomic_DNA"/>
</dbReference>
<feature type="transmembrane region" description="Helical" evidence="1">
    <location>
        <begin position="6"/>
        <end position="36"/>
    </location>
</feature>
<keyword evidence="1" id="KW-1133">Transmembrane helix</keyword>
<sequence>MASLVLGIVGLVCVIFAYTAFLGMILAIVGIVLGTLAKNEQPSSMATAGIVLSIVALGLCAVALVACVSCAGALAAL</sequence>